<dbReference type="EMBL" id="ADVG01000003">
    <property type="protein sequence ID" value="EFH84645.1"/>
    <property type="molecule type" value="Genomic_DNA"/>
</dbReference>
<sequence length="52" mass="5931">MALAPEKNEPVSDKLIIHQIRRRATIRGEVSSEAFHGISIPFPSCDHSYRRL</sequence>
<dbReference type="Proteomes" id="UP000004508">
    <property type="component" value="Unassembled WGS sequence"/>
</dbReference>
<dbReference type="AlphaFoldDB" id="D6TWR2"/>
<proteinExistence type="predicted"/>
<protein>
    <submittedName>
        <fullName evidence="1">Uncharacterized protein</fullName>
    </submittedName>
</protein>
<evidence type="ECO:0000313" key="1">
    <source>
        <dbReference type="EMBL" id="EFH84645.1"/>
    </source>
</evidence>
<accession>D6TWR2</accession>
<evidence type="ECO:0000313" key="2">
    <source>
        <dbReference type="Proteomes" id="UP000004508"/>
    </source>
</evidence>
<dbReference type="InParanoid" id="D6TWR2"/>
<organism evidence="1 2">
    <name type="scientific">Ktedonobacter racemifer DSM 44963</name>
    <dbReference type="NCBI Taxonomy" id="485913"/>
    <lineage>
        <taxon>Bacteria</taxon>
        <taxon>Bacillati</taxon>
        <taxon>Chloroflexota</taxon>
        <taxon>Ktedonobacteria</taxon>
        <taxon>Ktedonobacterales</taxon>
        <taxon>Ktedonobacteraceae</taxon>
        <taxon>Ktedonobacter</taxon>
    </lineage>
</organism>
<name>D6TWR2_KTERA</name>
<gene>
    <name evidence="1" type="ORF">Krac_5738</name>
</gene>
<dbReference type="STRING" id="485913.Krac_5738"/>
<reference evidence="1 2" key="1">
    <citation type="journal article" date="2011" name="Stand. Genomic Sci.">
        <title>Non-contiguous finished genome sequence and contextual data of the filamentous soil bacterium Ktedonobacter racemifer type strain (SOSP1-21).</title>
        <authorList>
            <person name="Chang Y.J."/>
            <person name="Land M."/>
            <person name="Hauser L."/>
            <person name="Chertkov O."/>
            <person name="Del Rio T.G."/>
            <person name="Nolan M."/>
            <person name="Copeland A."/>
            <person name="Tice H."/>
            <person name="Cheng J.F."/>
            <person name="Lucas S."/>
            <person name="Han C."/>
            <person name="Goodwin L."/>
            <person name="Pitluck S."/>
            <person name="Ivanova N."/>
            <person name="Ovchinikova G."/>
            <person name="Pati A."/>
            <person name="Chen A."/>
            <person name="Palaniappan K."/>
            <person name="Mavromatis K."/>
            <person name="Liolios K."/>
            <person name="Brettin T."/>
            <person name="Fiebig A."/>
            <person name="Rohde M."/>
            <person name="Abt B."/>
            <person name="Goker M."/>
            <person name="Detter J.C."/>
            <person name="Woyke T."/>
            <person name="Bristow J."/>
            <person name="Eisen J.A."/>
            <person name="Markowitz V."/>
            <person name="Hugenholtz P."/>
            <person name="Kyrpides N.C."/>
            <person name="Klenk H.P."/>
            <person name="Lapidus A."/>
        </authorList>
    </citation>
    <scope>NUCLEOTIDE SEQUENCE [LARGE SCALE GENOMIC DNA]</scope>
    <source>
        <strain evidence="2">DSM 44963</strain>
    </source>
</reference>
<keyword evidence="2" id="KW-1185">Reference proteome</keyword>
<comment type="caution">
    <text evidence="1">The sequence shown here is derived from an EMBL/GenBank/DDBJ whole genome shotgun (WGS) entry which is preliminary data.</text>
</comment>